<dbReference type="InterPro" id="IPR036875">
    <property type="entry name" value="Znf_CCHC_sf"/>
</dbReference>
<evidence type="ECO:0000313" key="3">
    <source>
        <dbReference type="EMBL" id="AOW31165.1"/>
    </source>
</evidence>
<accession>A0A1D8PSQ9</accession>
<dbReference type="InParanoid" id="A0A1D8PSQ9"/>
<dbReference type="KEGG" id="cal:CAALFM_CR04270CA"/>
<sequence>MSILELSKEIDKLAKIINEKNKELETLQKNYDSKLHTINKYIESISPSTTGTVPEEQLINAISKPIECPHCHQKLWDNQEKSTFLLIPKQKIDTKFDTTVAVRDEQPQQLTTSTTSNKQKKKTNIVCSYCKMTGHTRAKCRKRLNTPV</sequence>
<dbReference type="GO" id="GO:0008270">
    <property type="term" value="F:zinc ion binding"/>
    <property type="evidence" value="ECO:0007669"/>
    <property type="project" value="InterPro"/>
</dbReference>
<reference evidence="3 4" key="2">
    <citation type="journal article" date="2007" name="Genome Biol.">
        <title>Assembly of the Candida albicans genome into sixteen supercontigs aligned on the eight chromosomes.</title>
        <authorList>
            <person name="van het Hoog M."/>
            <person name="Rast T.J."/>
            <person name="Martchenko M."/>
            <person name="Grindle S."/>
            <person name="Dignard D."/>
            <person name="Hogues H."/>
            <person name="Cuomo C."/>
            <person name="Berriman M."/>
            <person name="Scherer S."/>
            <person name="Magee B.B."/>
            <person name="Whiteway M."/>
            <person name="Chibana H."/>
            <person name="Nantel A."/>
            <person name="Magee P.T."/>
        </authorList>
    </citation>
    <scope>GENOME REANNOTATION</scope>
    <source>
        <strain evidence="4">SC5314 / ATCC MYA-2876</strain>
    </source>
</reference>
<evidence type="ECO:0008006" key="5">
    <source>
        <dbReference type="Google" id="ProtNLM"/>
    </source>
</evidence>
<evidence type="ECO:0000256" key="1">
    <source>
        <dbReference type="SAM" id="Coils"/>
    </source>
</evidence>
<dbReference type="FunCoup" id="A0A1D8PSQ9">
    <property type="interactions" value="18"/>
</dbReference>
<name>A0A1D8PSQ9_CANAL</name>
<dbReference type="RefSeq" id="XP_717378.2">
    <property type="nucleotide sequence ID" value="XM_712285.2"/>
</dbReference>
<dbReference type="CGD" id="CAL0000179760">
    <property type="gene designation" value="orf19.8146"/>
</dbReference>
<dbReference type="AlphaFoldDB" id="A0A1D8PSQ9"/>
<proteinExistence type="predicted"/>
<dbReference type="Pfam" id="PF16588">
    <property type="entry name" value="zf-C2H2_10"/>
    <property type="match status" value="1"/>
</dbReference>
<dbReference type="EMBL" id="CP017630">
    <property type="protein sequence ID" value="AOW31165.1"/>
    <property type="molecule type" value="Genomic_DNA"/>
</dbReference>
<reference evidence="3 4" key="3">
    <citation type="journal article" date="2013" name="Genome Biol.">
        <title>Assembly of a phased diploid Candida albicans genome facilitates allele-specific measurements and provides a simple model for repeat and indel structure.</title>
        <authorList>
            <person name="Muzzey D."/>
            <person name="Schwartz K."/>
            <person name="Weissman J.S."/>
            <person name="Sherlock G."/>
        </authorList>
    </citation>
    <scope>NUCLEOTIDE SEQUENCE [LARGE SCALE GENOMIC DNA]</scope>
    <source>
        <strain evidence="4">SC5314 / ATCC MYA-2876</strain>
    </source>
</reference>
<organism evidence="3 4">
    <name type="scientific">Candida albicans (strain SC5314 / ATCC MYA-2876)</name>
    <name type="common">Yeast</name>
    <dbReference type="NCBI Taxonomy" id="237561"/>
    <lineage>
        <taxon>Eukaryota</taxon>
        <taxon>Fungi</taxon>
        <taxon>Dikarya</taxon>
        <taxon>Ascomycota</taxon>
        <taxon>Saccharomycotina</taxon>
        <taxon>Pichiomycetes</taxon>
        <taxon>Debaryomycetaceae</taxon>
        <taxon>Candida/Lodderomyces clade</taxon>
        <taxon>Candida</taxon>
    </lineage>
</organism>
<reference evidence="3 4" key="1">
    <citation type="journal article" date="2004" name="Proc. Natl. Acad. Sci. U.S.A.">
        <title>The diploid genome sequence of Candida albicans.</title>
        <authorList>
            <person name="Jones T."/>
            <person name="Federspiel N.A."/>
            <person name="Chibana H."/>
            <person name="Dungan J."/>
            <person name="Kalman S."/>
            <person name="Magee B.B."/>
            <person name="Newport G."/>
            <person name="Thorstenson Y.R."/>
            <person name="Agabian N."/>
            <person name="Magee P.T."/>
            <person name="Davis R.W."/>
            <person name="Scherer S."/>
        </authorList>
    </citation>
    <scope>NUCLEOTIDE SEQUENCE [LARGE SCALE GENOMIC DNA]</scope>
    <source>
        <strain evidence="4">SC5314 / ATCC MYA-2876</strain>
    </source>
</reference>
<dbReference type="eggNOG" id="ENOG502S6BB">
    <property type="taxonomic scope" value="Eukaryota"/>
</dbReference>
<feature type="coiled-coil region" evidence="1">
    <location>
        <begin position="3"/>
        <end position="37"/>
    </location>
</feature>
<dbReference type="SMR" id="A0A1D8PSQ9"/>
<dbReference type="OrthoDB" id="4069967at2759"/>
<dbReference type="SUPFAM" id="SSF57756">
    <property type="entry name" value="Retrovirus zinc finger-like domains"/>
    <property type="match status" value="1"/>
</dbReference>
<dbReference type="GeneID" id="3640992"/>
<dbReference type="GO" id="GO:0003676">
    <property type="term" value="F:nucleic acid binding"/>
    <property type="evidence" value="ECO:0007669"/>
    <property type="project" value="InterPro"/>
</dbReference>
<evidence type="ECO:0000313" key="4">
    <source>
        <dbReference type="Proteomes" id="UP000000559"/>
    </source>
</evidence>
<gene>
    <name evidence="3" type="ordered locus">CAALFM_CR04270CA</name>
    <name evidence="2" type="ordered locus">orf19.8146</name>
</gene>
<keyword evidence="4" id="KW-1185">Reference proteome</keyword>
<evidence type="ECO:0000313" key="2">
    <source>
        <dbReference type="CGD" id="CAL0000179760"/>
    </source>
</evidence>
<keyword evidence="1" id="KW-0175">Coiled coil</keyword>
<dbReference type="VEuPathDB" id="FungiDB:CR_04270C_A"/>
<protein>
    <recommendedName>
        <fullName evidence="5">CCHC-type domain-containing protein</fullName>
    </recommendedName>
</protein>
<dbReference type="Proteomes" id="UP000000559">
    <property type="component" value="Chromosome R"/>
</dbReference>